<reference evidence="1 2" key="1">
    <citation type="submission" date="2022-01" db="EMBL/GenBank/DDBJ databases">
        <title>Desulfofustis limnae sp. nov., a novel mesophilic sulfate-reducing bacterium isolated from marsh soil.</title>
        <authorList>
            <person name="Watanabe M."/>
            <person name="Takahashi A."/>
            <person name="Kojima H."/>
            <person name="Fukui M."/>
        </authorList>
    </citation>
    <scope>NUCLEOTIDE SEQUENCE [LARGE SCALE GENOMIC DNA]</scope>
    <source>
        <strain evidence="1 2">PPLL</strain>
    </source>
</reference>
<keyword evidence="2" id="KW-1185">Reference proteome</keyword>
<dbReference type="PANTHER" id="PTHR34071">
    <property type="entry name" value="5-NITROIMIDAZOLE ANTIBIOTICS RESISTANCE PROTEIN, NIMA-FAMILY-RELATED PROTEIN-RELATED"/>
    <property type="match status" value="1"/>
</dbReference>
<gene>
    <name evidence="1" type="ORF">DPPLL_09640</name>
</gene>
<dbReference type="EMBL" id="AP025516">
    <property type="protein sequence ID" value="BDD86599.1"/>
    <property type="molecule type" value="Genomic_DNA"/>
</dbReference>
<organism evidence="1 2">
    <name type="scientific">Desulfofustis limnaeus</name>
    <dbReference type="NCBI Taxonomy" id="2740163"/>
    <lineage>
        <taxon>Bacteria</taxon>
        <taxon>Pseudomonadati</taxon>
        <taxon>Thermodesulfobacteriota</taxon>
        <taxon>Desulfobulbia</taxon>
        <taxon>Desulfobulbales</taxon>
        <taxon>Desulfocapsaceae</taxon>
        <taxon>Desulfofustis</taxon>
    </lineage>
</organism>
<dbReference type="InterPro" id="IPR012349">
    <property type="entry name" value="Split_barrel_FMN-bd"/>
</dbReference>
<dbReference type="InterPro" id="IPR024747">
    <property type="entry name" value="Pyridox_Oxase-rel"/>
</dbReference>
<accession>A0ABM7W6U1</accession>
<evidence type="ECO:0008006" key="3">
    <source>
        <dbReference type="Google" id="ProtNLM"/>
    </source>
</evidence>
<name>A0ABM7W6U1_9BACT</name>
<dbReference type="RefSeq" id="WP_284153677.1">
    <property type="nucleotide sequence ID" value="NZ_AP025516.1"/>
</dbReference>
<dbReference type="PANTHER" id="PTHR34071:SF2">
    <property type="entry name" value="FLAVIN-NUCLEOTIDE-BINDING PROTEIN"/>
    <property type="match status" value="1"/>
</dbReference>
<dbReference type="SUPFAM" id="SSF50475">
    <property type="entry name" value="FMN-binding split barrel"/>
    <property type="match status" value="1"/>
</dbReference>
<proteinExistence type="predicted"/>
<dbReference type="Pfam" id="PF12900">
    <property type="entry name" value="Pyridox_ox_2"/>
    <property type="match status" value="1"/>
</dbReference>
<sequence length="198" mass="22268">MRRKQCEISERAVIDRILERATIGRLATVGADGYPYITPVNYVYLDGAIYFHCARAGEKLANIERDPRVCFTVDIPLAYLDLDYYGDDPQPCLVHQFYHCVIIRGQAECVQQMDEKVRALNRLVAAHEPAGRQFPLITEATPAVSQCQVVAIRIESISGKSDLAQKKDEATRQRLSRYLHQRNHPGDAEAARLLAGAE</sequence>
<evidence type="ECO:0000313" key="2">
    <source>
        <dbReference type="Proteomes" id="UP000830055"/>
    </source>
</evidence>
<dbReference type="Proteomes" id="UP000830055">
    <property type="component" value="Chromosome"/>
</dbReference>
<dbReference type="Gene3D" id="2.30.110.10">
    <property type="entry name" value="Electron Transport, Fmn-binding Protein, Chain A"/>
    <property type="match status" value="1"/>
</dbReference>
<evidence type="ECO:0000313" key="1">
    <source>
        <dbReference type="EMBL" id="BDD86599.1"/>
    </source>
</evidence>
<protein>
    <recommendedName>
        <fullName evidence="3">Pyridoxamine 5'-phosphate oxidase family protein</fullName>
    </recommendedName>
</protein>